<proteinExistence type="predicted"/>
<dbReference type="Proteomes" id="UP000663866">
    <property type="component" value="Unassembled WGS sequence"/>
</dbReference>
<evidence type="ECO:0000256" key="1">
    <source>
        <dbReference type="SAM" id="MobiDB-lite"/>
    </source>
</evidence>
<dbReference type="AlphaFoldDB" id="A0A820NIJ0"/>
<keyword evidence="2" id="KW-0472">Membrane</keyword>
<name>A0A820NIJ0_9BILA</name>
<dbReference type="EMBL" id="CAJOBG010039928">
    <property type="protein sequence ID" value="CAF4392140.1"/>
    <property type="molecule type" value="Genomic_DNA"/>
</dbReference>
<dbReference type="PANTHER" id="PTHR21284:SF12">
    <property type="entry name" value="EG:80H7.2 PROTEIN"/>
    <property type="match status" value="1"/>
</dbReference>
<feature type="compositionally biased region" description="Polar residues" evidence="1">
    <location>
        <begin position="76"/>
        <end position="87"/>
    </location>
</feature>
<keyword evidence="2" id="KW-1133">Transmembrane helix</keyword>
<organism evidence="3 4">
    <name type="scientific">Rotaria magnacalcarata</name>
    <dbReference type="NCBI Taxonomy" id="392030"/>
    <lineage>
        <taxon>Eukaryota</taxon>
        <taxon>Metazoa</taxon>
        <taxon>Spiralia</taxon>
        <taxon>Gnathifera</taxon>
        <taxon>Rotifera</taxon>
        <taxon>Eurotatoria</taxon>
        <taxon>Bdelloidea</taxon>
        <taxon>Philodinida</taxon>
        <taxon>Philodinidae</taxon>
        <taxon>Rotaria</taxon>
    </lineage>
</organism>
<evidence type="ECO:0000313" key="4">
    <source>
        <dbReference type="Proteomes" id="UP000663866"/>
    </source>
</evidence>
<evidence type="ECO:0000313" key="3">
    <source>
        <dbReference type="EMBL" id="CAF4392140.1"/>
    </source>
</evidence>
<dbReference type="PANTHER" id="PTHR21284">
    <property type="entry name" value="EG:80H7.2 PROTEIN"/>
    <property type="match status" value="1"/>
</dbReference>
<feature type="transmembrane region" description="Helical" evidence="2">
    <location>
        <begin position="30"/>
        <end position="51"/>
    </location>
</feature>
<feature type="region of interest" description="Disordered" evidence="1">
    <location>
        <begin position="68"/>
        <end position="97"/>
    </location>
</feature>
<accession>A0A820NIJ0</accession>
<keyword evidence="4" id="KW-1185">Reference proteome</keyword>
<reference evidence="3" key="1">
    <citation type="submission" date="2021-02" db="EMBL/GenBank/DDBJ databases">
        <authorList>
            <person name="Nowell W R."/>
        </authorList>
    </citation>
    <scope>NUCLEOTIDE SEQUENCE</scope>
</reference>
<comment type="caution">
    <text evidence="3">The sequence shown here is derived from an EMBL/GenBank/DDBJ whole genome shotgun (WGS) entry which is preliminary data.</text>
</comment>
<keyword evidence="2" id="KW-0812">Transmembrane</keyword>
<protein>
    <submittedName>
        <fullName evidence="3">Uncharacterized protein</fullName>
    </submittedName>
</protein>
<evidence type="ECO:0000256" key="2">
    <source>
        <dbReference type="SAM" id="Phobius"/>
    </source>
</evidence>
<gene>
    <name evidence="3" type="ORF">OVN521_LOCUS34359</name>
</gene>
<feature type="non-terminal residue" evidence="3">
    <location>
        <position position="97"/>
    </location>
</feature>
<sequence length="97" mass="11350">IFELIAIIIYGVRSQDRLWMPRPEFNYLSYSYWFEFAALVLALIACIAFAVEIQFLRAPYVSDAEDKQENDEFVHTPSNGSRMQLTNGRDRRPQSEL</sequence>
<feature type="compositionally biased region" description="Basic and acidic residues" evidence="1">
    <location>
        <begin position="88"/>
        <end position="97"/>
    </location>
</feature>